<organism evidence="1 2">
    <name type="scientific">Paracoccus simplex</name>
    <dbReference type="NCBI Taxonomy" id="2086346"/>
    <lineage>
        <taxon>Bacteria</taxon>
        <taxon>Pseudomonadati</taxon>
        <taxon>Pseudomonadota</taxon>
        <taxon>Alphaproteobacteria</taxon>
        <taxon>Rhodobacterales</taxon>
        <taxon>Paracoccaceae</taxon>
        <taxon>Paracoccus</taxon>
    </lineage>
</organism>
<evidence type="ECO:0000313" key="1">
    <source>
        <dbReference type="EMBL" id="MFC3570313.1"/>
    </source>
</evidence>
<reference evidence="2" key="1">
    <citation type="journal article" date="2019" name="Int. J. Syst. Evol. Microbiol.">
        <title>The Global Catalogue of Microorganisms (GCM) 10K type strain sequencing project: providing services to taxonomists for standard genome sequencing and annotation.</title>
        <authorList>
            <consortium name="The Broad Institute Genomics Platform"/>
            <consortium name="The Broad Institute Genome Sequencing Center for Infectious Disease"/>
            <person name="Wu L."/>
            <person name="Ma J."/>
        </authorList>
    </citation>
    <scope>NUCLEOTIDE SEQUENCE [LARGE SCALE GENOMIC DNA]</scope>
    <source>
        <strain evidence="2">VKM B-3226</strain>
    </source>
</reference>
<sequence length="78" mass="8267">MLVAGKPVRHHRTEQIIFLCRGLSADGADHLHNCSCPALAGCLLHCPKSPGFSSVTLDGGDDLLPSETLFAICFVFAS</sequence>
<comment type="caution">
    <text evidence="1">The sequence shown here is derived from an EMBL/GenBank/DDBJ whole genome shotgun (WGS) entry which is preliminary data.</text>
</comment>
<proteinExistence type="predicted"/>
<accession>A0ABV7S086</accession>
<gene>
    <name evidence="1" type="ORF">ACFOMP_12690</name>
</gene>
<dbReference type="EMBL" id="JBHRXE010000036">
    <property type="protein sequence ID" value="MFC3570313.1"/>
    <property type="molecule type" value="Genomic_DNA"/>
</dbReference>
<name>A0ABV7S086_9RHOB</name>
<evidence type="ECO:0000313" key="2">
    <source>
        <dbReference type="Proteomes" id="UP001595596"/>
    </source>
</evidence>
<protein>
    <submittedName>
        <fullName evidence="1">Uncharacterized protein</fullName>
    </submittedName>
</protein>
<dbReference type="Proteomes" id="UP001595596">
    <property type="component" value="Unassembled WGS sequence"/>
</dbReference>
<keyword evidence="2" id="KW-1185">Reference proteome</keyword>
<dbReference type="RefSeq" id="WP_289895961.1">
    <property type="nucleotide sequence ID" value="NZ_JBHRXE010000036.1"/>
</dbReference>